<gene>
    <name evidence="3" type="ORF">LSAA_14207</name>
</gene>
<evidence type="ECO:0000259" key="2">
    <source>
        <dbReference type="Pfam" id="PF07728"/>
    </source>
</evidence>
<dbReference type="Pfam" id="PF07728">
    <property type="entry name" value="AAA_5"/>
    <property type="match status" value="3"/>
</dbReference>
<protein>
    <submittedName>
        <fullName evidence="3">von Willebrand factor A domain-containing protein 8</fullName>
    </submittedName>
</protein>
<name>A0A7R8D4R8_LEPSM</name>
<evidence type="ECO:0000313" key="4">
    <source>
        <dbReference type="Proteomes" id="UP000675881"/>
    </source>
</evidence>
<dbReference type="Proteomes" id="UP000675881">
    <property type="component" value="Chromosome 8"/>
</dbReference>
<dbReference type="FunFam" id="3.40.50.300:FF:000587">
    <property type="entry name" value="von Willebrand factor A domain containing 8"/>
    <property type="match status" value="1"/>
</dbReference>
<reference evidence="3" key="1">
    <citation type="submission" date="2021-02" db="EMBL/GenBank/DDBJ databases">
        <authorList>
            <person name="Bekaert M."/>
        </authorList>
    </citation>
    <scope>NUCLEOTIDE SEQUENCE</scope>
    <source>
        <strain evidence="3">IoA-00</strain>
    </source>
</reference>
<dbReference type="SUPFAM" id="SSF52540">
    <property type="entry name" value="P-loop containing nucleoside triphosphate hydrolases"/>
    <property type="match status" value="3"/>
</dbReference>
<dbReference type="InterPro" id="IPR039891">
    <property type="entry name" value="VWA8"/>
</dbReference>
<dbReference type="SUPFAM" id="SSF53300">
    <property type="entry name" value="vWA-like"/>
    <property type="match status" value="1"/>
</dbReference>
<feature type="domain" description="ATPase dynein-related AAA" evidence="2">
    <location>
        <begin position="68"/>
        <end position="206"/>
    </location>
</feature>
<feature type="region of interest" description="Disordered" evidence="1">
    <location>
        <begin position="1226"/>
        <end position="1256"/>
    </location>
</feature>
<organism evidence="3 4">
    <name type="scientific">Lepeophtheirus salmonis</name>
    <name type="common">Salmon louse</name>
    <name type="synonym">Caligus salmonis</name>
    <dbReference type="NCBI Taxonomy" id="72036"/>
    <lineage>
        <taxon>Eukaryota</taxon>
        <taxon>Metazoa</taxon>
        <taxon>Ecdysozoa</taxon>
        <taxon>Arthropoda</taxon>
        <taxon>Crustacea</taxon>
        <taxon>Multicrustacea</taxon>
        <taxon>Hexanauplia</taxon>
        <taxon>Copepoda</taxon>
        <taxon>Siphonostomatoida</taxon>
        <taxon>Caligidae</taxon>
        <taxon>Lepeophtheirus</taxon>
    </lineage>
</organism>
<dbReference type="InterPro" id="IPR011704">
    <property type="entry name" value="ATPase_dyneun-rel_AAA"/>
</dbReference>
<dbReference type="OrthoDB" id="5186at2759"/>
<dbReference type="PANTHER" id="PTHR21610">
    <property type="entry name" value="VON WILLEBRAND FACTOR A DOMAIN-CONTAINING PROTEIN 8"/>
    <property type="match status" value="1"/>
</dbReference>
<dbReference type="InterPro" id="IPR036465">
    <property type="entry name" value="vWFA_dom_sf"/>
</dbReference>
<evidence type="ECO:0000256" key="1">
    <source>
        <dbReference type="SAM" id="MobiDB-lite"/>
    </source>
</evidence>
<dbReference type="GO" id="GO:0005737">
    <property type="term" value="C:cytoplasm"/>
    <property type="evidence" value="ECO:0007669"/>
    <property type="project" value="TreeGrafter"/>
</dbReference>
<dbReference type="InterPro" id="IPR027417">
    <property type="entry name" value="P-loop_NTPase"/>
</dbReference>
<dbReference type="GO" id="GO:0005524">
    <property type="term" value="F:ATP binding"/>
    <property type="evidence" value="ECO:0007669"/>
    <property type="project" value="InterPro"/>
</dbReference>
<dbReference type="PANTHER" id="PTHR21610:SF9">
    <property type="entry name" value="VON WILLEBRAND FACTOR A DOMAIN-CONTAINING PROTEIN 8"/>
    <property type="match status" value="1"/>
</dbReference>
<proteinExistence type="predicted"/>
<feature type="domain" description="ATPase dynein-related AAA" evidence="2">
    <location>
        <begin position="602"/>
        <end position="703"/>
    </location>
</feature>
<sequence length="1559" mass="176904">MILISTKNYEFSTLEECNYVSATKVKTRNNTLQLSPQEMFIVDKSKISEKTLDDLRWIMQKDILGQDIFLIGRPGSHRRRLVMQYLELINGEAEEIISGTAKYIDQCAVQAASKGRFLVLDGIEKAERNVLPVLNNLLENREMQLEDGRLLISSSRYDTLLQNHTKDELELLNLVRVSENFRVIALGLPVPAYVGHPLDPPLRSRFQARDVHQYGYKEQIESYGSGSPVFAQILSFAHTLMTDEVSSIGLPDLPLENMEYISQILANAPSTSPHSLVTRLVPTGNHMEKNCSKFVSISYHEGLLSEMMTSHSVGDFCIIGPKGCGKSLLVKRFADLLHYDVEPIMLYQDMTSRDLLQQRTTLENGDTVWKMSPLIQAALTGKMAILDGVHKLHRGSLGILQRLTHDREVQLYDGSRLLRHDRYDALVKEFGQTIVDETKLLRIHPAFRIVAIAENPTSDNQWLCPEMLSTFLYHSMRPLNYEEELKVLESLTGIPNKNILEVLQFAHRLRSSSDISLQSIANSISTRQVLRIARRMNQFDSESAFEALNKTCLSEFLPTLPKETLKKALSENNFLPRNTYSDSEAIKVILKYLKLYSMKLLKMEYIQLHRDTTVQSLTVTPSVKDGVIVYEDSPLVKAVKSGYVLVIDEADKAPTQVTCILKTLIETGEMILSDGRRISKFEGSDSIKLNPDFRTIVLANRPGFPFLGNDFFTLMRKCLCFGDMDLTFPEEILKKFVEIFSELRNLADEGSIQYPYSTREVVNIIKHMEQFPDDGISSVVRNVFDFDSYDKETRNTLEEVLEKHGIPISNESKVIKLSPLISLPHKRKAVGTWHFNPLKNVHIDKLPSKTLSIVGSQKLAPSEIPLDVVVESRGYGFTEMYSYKVFPYHDHAMTADIVVNKDEHGSILNDVVHVLTKNPYWLYSHQLGDKKSLVRRKMEKNSKSYSTRQLLKSNDGSTETLRFLVDGNTLEVLQNITSECPLLSTFKFSFVISDIHYLGENRFLIKTDQNKYLIFNENEHMDSVELFSEYELGIVNTAELTRFSGEEKMTSNENKSNNSLLITSDAFGVLFKNVLGLNSSEENEIIAWPRESDLKKMARNTSLFLPQIGQTISPISKQDIPKDYPIYDDDVDYLEVVDLSVDKRRFLSIPRSLSTSSSINWYQQTYKQNSLKFCPTSNEGFLTIDLHGTLRVWETGLANLHRSLMDWKKMMGAGNRHQLTISKDEVGDLSSPKHGKVDPENTPHVGGNTWAGGTGGRDTAGLGGIGGPYRLDAGHDVHQLSDDIKDSVPEHVRAAAREMNRKAYEEKLREIRMSPYEADLYDRYSSGVTKQIQNLRLIISGLQAKALDRQWLKHQTSGELDDTRLIEGIAGEKNVYKKRADLNPEPGSVQEKPKKLRLLVDVSGSMYRFNGHDQRLERTLESALMVMESFQGYESKIVYDIFGHSGEEAALPFMMGESDIPNNNKDRLQILKKYGSSFSILLYGRSHIRRNVMSDANFDRYGISPEAFAKILTKSDKVCTYAIFIGSLGDQARVLTKKLPSGKAFVFLNKDTDKNRKEY</sequence>
<dbReference type="GO" id="GO:0016887">
    <property type="term" value="F:ATP hydrolysis activity"/>
    <property type="evidence" value="ECO:0007669"/>
    <property type="project" value="InterPro"/>
</dbReference>
<dbReference type="Gene3D" id="3.40.50.300">
    <property type="entry name" value="P-loop containing nucleotide triphosphate hydrolases"/>
    <property type="match status" value="3"/>
</dbReference>
<keyword evidence="4" id="KW-1185">Reference proteome</keyword>
<accession>A0A7R8D4R8</accession>
<dbReference type="EMBL" id="HG994587">
    <property type="protein sequence ID" value="CAF3028096.1"/>
    <property type="molecule type" value="Genomic_DNA"/>
</dbReference>
<feature type="domain" description="ATPase dynein-related AAA" evidence="2">
    <location>
        <begin position="315"/>
        <end position="469"/>
    </location>
</feature>
<evidence type="ECO:0000313" key="3">
    <source>
        <dbReference type="EMBL" id="CAF3028096.1"/>
    </source>
</evidence>
<dbReference type="GO" id="GO:0032991">
    <property type="term" value="C:protein-containing complex"/>
    <property type="evidence" value="ECO:0007669"/>
    <property type="project" value="UniProtKB-ARBA"/>
</dbReference>